<proteinExistence type="predicted"/>
<gene>
    <name evidence="3" type="ORF">SAMN05421818_10619</name>
</gene>
<sequence>MANKIIGDYKAILDLGEMQLDLIAHISADSTVTLDLPTQGAMGLEATNVVCEGDSLSFSVAAMGLSFAGALEGEKLVGVIKQMEQEMPVVFEPTEIKLPGNPALVSTDEELQALANQESGVYKYKVEDYFQRPKSSAFQLSPNGKYLSYREKDEKNKRHVYVKEIETGNVLRVIEEGEELVRAYGWINDERLVYIMDQGGDENYHIYAVNVDGQNNMDLTPFDKVQAGIVNMLKEQKDYIIISMNLDNPQVFEPYKMNINTGEYVKLFTNDDPANPIAGYDFDKDGNLRGYSKMYNGVQTQYFFKVDGAEEFELFQTINWSDTFSVMAFNYASDNKDEAYVLTNLDSDKQRIVLYDFKTRQVVKEVYANPEFDASIIGLSRKRNWEIDYLGYEGEKVIIEPVSETFKKIYADLESHFGAYEYSIVAKTDKEDRYLIIVQSDKLYGTYYNYDTATSAVSPLYDLMPQLKEEDMAEMRPISFTSRDGVKLHGYITLPKAALDGQKVPLIVNPHGGPQGIRDSWGFNPETQLFASRGYATLQVNFRISGGYGKEFFKSGFKQIGRKVMDDVEDGVHYVIAQGWVDADKIAIYGASHGGYATLMGLIKTPDLYRCGVDYVGVSSIFTFFESFPEYWKPYKEMVKEIWYDLDNPEEREIAKEVSPVYQLDKITKPLFVVQGANDPRVKIAESDQIVEALRNKGFDVPYMVKYDEGHGFSKEENSISFYKCMMGFVSEHLK</sequence>
<keyword evidence="3" id="KW-0645">Protease</keyword>
<dbReference type="AlphaFoldDB" id="A0A1G8D701"/>
<evidence type="ECO:0000313" key="3">
    <source>
        <dbReference type="EMBL" id="SDH53294.1"/>
    </source>
</evidence>
<dbReference type="GO" id="GO:0006508">
    <property type="term" value="P:proteolysis"/>
    <property type="evidence" value="ECO:0007669"/>
    <property type="project" value="InterPro"/>
</dbReference>
<dbReference type="PANTHER" id="PTHR42776:SF27">
    <property type="entry name" value="DIPEPTIDYL PEPTIDASE FAMILY MEMBER 6"/>
    <property type="match status" value="1"/>
</dbReference>
<keyword evidence="1" id="KW-0378">Hydrolase</keyword>
<evidence type="ECO:0000256" key="1">
    <source>
        <dbReference type="ARBA" id="ARBA00022801"/>
    </source>
</evidence>
<dbReference type="Gene3D" id="2.120.10.30">
    <property type="entry name" value="TolB, C-terminal domain"/>
    <property type="match status" value="1"/>
</dbReference>
<accession>A0A1G8D701</accession>
<dbReference type="GO" id="GO:0004252">
    <property type="term" value="F:serine-type endopeptidase activity"/>
    <property type="evidence" value="ECO:0007669"/>
    <property type="project" value="TreeGrafter"/>
</dbReference>
<dbReference type="InterPro" id="IPR001375">
    <property type="entry name" value="Peptidase_S9_cat"/>
</dbReference>
<dbReference type="EMBL" id="FNDQ01000006">
    <property type="protein sequence ID" value="SDH53294.1"/>
    <property type="molecule type" value="Genomic_DNA"/>
</dbReference>
<dbReference type="SUPFAM" id="SSF82171">
    <property type="entry name" value="DPP6 N-terminal domain-like"/>
    <property type="match status" value="1"/>
</dbReference>
<evidence type="ECO:0000313" key="4">
    <source>
        <dbReference type="Proteomes" id="UP000243588"/>
    </source>
</evidence>
<dbReference type="GO" id="GO:0004177">
    <property type="term" value="F:aminopeptidase activity"/>
    <property type="evidence" value="ECO:0007669"/>
    <property type="project" value="UniProtKB-KW"/>
</dbReference>
<dbReference type="PANTHER" id="PTHR42776">
    <property type="entry name" value="SERINE PEPTIDASE S9 FAMILY MEMBER"/>
    <property type="match status" value="1"/>
</dbReference>
<dbReference type="STRING" id="702745.SAMN05421818_10619"/>
<keyword evidence="3" id="KW-0031">Aminopeptidase</keyword>
<dbReference type="InterPro" id="IPR011042">
    <property type="entry name" value="6-blade_b-propeller_TolB-like"/>
</dbReference>
<protein>
    <submittedName>
        <fullName evidence="3">Dipeptidyl aminopeptidase/acylaminoacyl peptidase</fullName>
    </submittedName>
</protein>
<dbReference type="InterPro" id="IPR029058">
    <property type="entry name" value="AB_hydrolase_fold"/>
</dbReference>
<reference evidence="4" key="1">
    <citation type="submission" date="2016-10" db="EMBL/GenBank/DDBJ databases">
        <authorList>
            <person name="Varghese N."/>
            <person name="Submissions S."/>
        </authorList>
    </citation>
    <scope>NUCLEOTIDE SEQUENCE [LARGE SCALE GENOMIC DNA]</scope>
    <source>
        <strain evidence="4">DSM 23313</strain>
    </source>
</reference>
<dbReference type="Pfam" id="PF00326">
    <property type="entry name" value="Peptidase_S9"/>
    <property type="match status" value="1"/>
</dbReference>
<dbReference type="RefSeq" id="WP_090406821.1">
    <property type="nucleotide sequence ID" value="NZ_FNDQ01000006.1"/>
</dbReference>
<dbReference type="Gene3D" id="3.40.50.1820">
    <property type="entry name" value="alpha/beta hydrolase"/>
    <property type="match status" value="1"/>
</dbReference>
<keyword evidence="4" id="KW-1185">Reference proteome</keyword>
<feature type="domain" description="Peptidase S9 prolyl oligopeptidase catalytic" evidence="2">
    <location>
        <begin position="521"/>
        <end position="735"/>
    </location>
</feature>
<organism evidence="3 4">
    <name type="scientific">Myroides phaeus</name>
    <dbReference type="NCBI Taxonomy" id="702745"/>
    <lineage>
        <taxon>Bacteria</taxon>
        <taxon>Pseudomonadati</taxon>
        <taxon>Bacteroidota</taxon>
        <taxon>Flavobacteriia</taxon>
        <taxon>Flavobacteriales</taxon>
        <taxon>Flavobacteriaceae</taxon>
        <taxon>Myroides</taxon>
    </lineage>
</organism>
<name>A0A1G8D701_9FLAO</name>
<dbReference type="SUPFAM" id="SSF53474">
    <property type="entry name" value="alpha/beta-Hydrolases"/>
    <property type="match status" value="1"/>
</dbReference>
<evidence type="ECO:0000259" key="2">
    <source>
        <dbReference type="Pfam" id="PF00326"/>
    </source>
</evidence>
<dbReference type="Proteomes" id="UP000243588">
    <property type="component" value="Unassembled WGS sequence"/>
</dbReference>